<protein>
    <recommendedName>
        <fullName evidence="3">YaaC-like Protein</fullName>
    </recommendedName>
</protein>
<dbReference type="EMBL" id="JADKPO010000044">
    <property type="protein sequence ID" value="MBF4770276.1"/>
    <property type="molecule type" value="Genomic_DNA"/>
</dbReference>
<comment type="caution">
    <text evidence="1">The sequence shown here is derived from an EMBL/GenBank/DDBJ whole genome shotgun (WGS) entry which is preliminary data.</text>
</comment>
<dbReference type="Proteomes" id="UP000660668">
    <property type="component" value="Unassembled WGS sequence"/>
</dbReference>
<evidence type="ECO:0000313" key="1">
    <source>
        <dbReference type="EMBL" id="MBF4770276.1"/>
    </source>
</evidence>
<sequence length="376" mass="42272">MPYRPARNGDSHVVSNRELPFSFFMMRKTTRRWGAHSILYAAEPWGVIARGVRKHVQSGREQEAASSFVRQAREYFTAAERAATIETRPLLYYYSFLNLGKALSIVRGRPNLVGKVHHGIGASGAAGHDVSTAELACIATRPTLPSAVDELHRAIEEVPAPRGNLPVRDIIPQSVVAHRMWREAVGTGADARKERFLATSGIELRHDPGTKEIWSVVKFRRDTLQAQGRGHKETLDAASFSPDFDIVQDSDNAEILTFEQSVPVGYTDRPADKVMDVVHLLRSRLWQTVIANPPYRKFYVYLSAGGEVRLPHWYSIYATTYWLGSLTRYQPVELLENLNGEHGAFFTEFLATQPNQLLYLLASEFIQQDVTHATVV</sequence>
<gene>
    <name evidence="1" type="ORF">ISU10_21075</name>
</gene>
<proteinExistence type="predicted"/>
<dbReference type="AlphaFoldDB" id="A0A930YJ10"/>
<dbReference type="InterPro" id="IPR026988">
    <property type="entry name" value="YaaC-like"/>
</dbReference>
<evidence type="ECO:0008006" key="3">
    <source>
        <dbReference type="Google" id="ProtNLM"/>
    </source>
</evidence>
<organism evidence="1 2">
    <name type="scientific">Nocardioides agariphilus</name>
    <dbReference type="NCBI Taxonomy" id="433664"/>
    <lineage>
        <taxon>Bacteria</taxon>
        <taxon>Bacillati</taxon>
        <taxon>Actinomycetota</taxon>
        <taxon>Actinomycetes</taxon>
        <taxon>Propionibacteriales</taxon>
        <taxon>Nocardioidaceae</taxon>
        <taxon>Nocardioides</taxon>
    </lineage>
</organism>
<name>A0A930YJ10_9ACTN</name>
<keyword evidence="2" id="KW-1185">Reference proteome</keyword>
<accession>A0A930YJ10</accession>
<dbReference type="Pfam" id="PF14175">
    <property type="entry name" value="YaaC"/>
    <property type="match status" value="1"/>
</dbReference>
<reference evidence="1" key="1">
    <citation type="submission" date="2020-11" db="EMBL/GenBank/DDBJ databases">
        <title>Nocardioides cynanchi sp. nov., isolated from soil of rhizosphere of Cynanchum wilfordii.</title>
        <authorList>
            <person name="Lee J.-S."/>
            <person name="Suh M.K."/>
            <person name="Kim J.-S."/>
        </authorList>
    </citation>
    <scope>NUCLEOTIDE SEQUENCE</scope>
    <source>
        <strain evidence="1">KCTC 19276</strain>
    </source>
</reference>
<evidence type="ECO:0000313" key="2">
    <source>
        <dbReference type="Proteomes" id="UP000660668"/>
    </source>
</evidence>